<dbReference type="Gene3D" id="3.30.710.10">
    <property type="entry name" value="Potassium Channel Kv1.1, Chain A"/>
    <property type="match status" value="1"/>
</dbReference>
<sequence>MEYERKGVSITWQVDNARYIRKRKMELYSPVISVDVMDGTNWKLGVHRMSEFTMWLTIEREAEDKGPGEFGLTNYEFSVNELRGTSSIRKTMYTYTFQKGQRCPEVAVNYRKIGKSFTSDTITIRCKIWKQRGSISKNGHFFLRTRMRTERCKFVGVIKNFSGFYMHDMKTWKLVSSSTNERLVKVNLHLFRLIKIEIIPMDNQDERFLNFKLFILDSSGNKANIGQLEQEFILKSHVEFHLPDVSKNYLMENSAQYLPNDTLSLHCEITFCSGKEYDNVERSEYETESIADVQKTEFSNVVELLTSKEGIPCDTKIQTATETFPAHTDILSAQSPIFEAMFKTKMEETIQKCVRIDDVDAETVKRMLVFLYSDAFEEMGWKDAMKLYFAADKYQILSLKSRCTTFLKQSVCLSNCVVLLLLADMHQDNDLMRAVHSYITEYGQEVLHGDQWRDLEKNLPQLAIETLRDVFLETMLI</sequence>
<accession>A0A4Y2LFM1</accession>
<evidence type="ECO:0000313" key="3">
    <source>
        <dbReference type="Proteomes" id="UP000499080"/>
    </source>
</evidence>
<dbReference type="Pfam" id="PF00651">
    <property type="entry name" value="BTB"/>
    <property type="match status" value="1"/>
</dbReference>
<dbReference type="SUPFAM" id="SSF54695">
    <property type="entry name" value="POZ domain"/>
    <property type="match status" value="1"/>
</dbReference>
<dbReference type="SMART" id="SM00225">
    <property type="entry name" value="BTB"/>
    <property type="match status" value="1"/>
</dbReference>
<gene>
    <name evidence="2" type="primary">spop_26</name>
    <name evidence="2" type="ORF">AVEN_25985_1</name>
</gene>
<proteinExistence type="predicted"/>
<name>A0A4Y2LFM1_ARAVE</name>
<comment type="caution">
    <text evidence="2">The sequence shown here is derived from an EMBL/GenBank/DDBJ whole genome shotgun (WGS) entry which is preliminary data.</text>
</comment>
<evidence type="ECO:0000259" key="1">
    <source>
        <dbReference type="PROSITE" id="PS50097"/>
    </source>
</evidence>
<dbReference type="EMBL" id="BGPR01005741">
    <property type="protein sequence ID" value="GBN12970.1"/>
    <property type="molecule type" value="Genomic_DNA"/>
</dbReference>
<evidence type="ECO:0000313" key="2">
    <source>
        <dbReference type="EMBL" id="GBN12970.1"/>
    </source>
</evidence>
<keyword evidence="3" id="KW-1185">Reference proteome</keyword>
<reference evidence="2 3" key="1">
    <citation type="journal article" date="2019" name="Sci. Rep.">
        <title>Orb-weaving spider Araneus ventricosus genome elucidates the spidroin gene catalogue.</title>
        <authorList>
            <person name="Kono N."/>
            <person name="Nakamura H."/>
            <person name="Ohtoshi R."/>
            <person name="Moran D.A.P."/>
            <person name="Shinohara A."/>
            <person name="Yoshida Y."/>
            <person name="Fujiwara M."/>
            <person name="Mori M."/>
            <person name="Tomita M."/>
            <person name="Arakawa K."/>
        </authorList>
    </citation>
    <scope>NUCLEOTIDE SEQUENCE [LARGE SCALE GENOMIC DNA]</scope>
</reference>
<dbReference type="OrthoDB" id="6359816at2759"/>
<dbReference type="PANTHER" id="PTHR24413">
    <property type="entry name" value="SPECKLE-TYPE POZ PROTEIN"/>
    <property type="match status" value="1"/>
</dbReference>
<dbReference type="Proteomes" id="UP000499080">
    <property type="component" value="Unassembled WGS sequence"/>
</dbReference>
<dbReference type="SUPFAM" id="SSF49599">
    <property type="entry name" value="TRAF domain-like"/>
    <property type="match status" value="1"/>
</dbReference>
<dbReference type="Gene3D" id="1.25.40.420">
    <property type="match status" value="1"/>
</dbReference>
<feature type="domain" description="BTB" evidence="1">
    <location>
        <begin position="313"/>
        <end position="374"/>
    </location>
</feature>
<dbReference type="CDD" id="cd18186">
    <property type="entry name" value="BTB_POZ_ZBTB_KLHL-like"/>
    <property type="match status" value="1"/>
</dbReference>
<dbReference type="InterPro" id="IPR011333">
    <property type="entry name" value="SKP1/BTB/POZ_sf"/>
</dbReference>
<protein>
    <submittedName>
        <fullName evidence="2">Speckle-type POZ protein</fullName>
    </submittedName>
</protein>
<dbReference type="InterPro" id="IPR000210">
    <property type="entry name" value="BTB/POZ_dom"/>
</dbReference>
<organism evidence="2 3">
    <name type="scientific">Araneus ventricosus</name>
    <name type="common">Orbweaver spider</name>
    <name type="synonym">Epeira ventricosa</name>
    <dbReference type="NCBI Taxonomy" id="182803"/>
    <lineage>
        <taxon>Eukaryota</taxon>
        <taxon>Metazoa</taxon>
        <taxon>Ecdysozoa</taxon>
        <taxon>Arthropoda</taxon>
        <taxon>Chelicerata</taxon>
        <taxon>Arachnida</taxon>
        <taxon>Araneae</taxon>
        <taxon>Araneomorphae</taxon>
        <taxon>Entelegynae</taxon>
        <taxon>Araneoidea</taxon>
        <taxon>Araneidae</taxon>
        <taxon>Araneus</taxon>
    </lineage>
</organism>
<dbReference type="AlphaFoldDB" id="A0A4Y2LFM1"/>
<dbReference type="PROSITE" id="PS50097">
    <property type="entry name" value="BTB"/>
    <property type="match status" value="1"/>
</dbReference>
<dbReference type="CDD" id="cd14733">
    <property type="entry name" value="BACK"/>
    <property type="match status" value="1"/>
</dbReference>